<name>A0A368YBV1_9HYPH</name>
<proteinExistence type="predicted"/>
<keyword evidence="2" id="KW-1185">Reference proteome</keyword>
<sequence length="40" mass="4746">MLCVWIKAAWTQRDPLLMTVWQRALQVIDILGRTFCHMIS</sequence>
<accession>A0A368YBV1</accession>
<evidence type="ECO:0000313" key="1">
    <source>
        <dbReference type="EMBL" id="RCW77740.1"/>
    </source>
</evidence>
<organism evidence="1 2">
    <name type="scientific">Phyllobacterium bourgognense</name>
    <dbReference type="NCBI Taxonomy" id="314236"/>
    <lineage>
        <taxon>Bacteria</taxon>
        <taxon>Pseudomonadati</taxon>
        <taxon>Pseudomonadota</taxon>
        <taxon>Alphaproteobacteria</taxon>
        <taxon>Hyphomicrobiales</taxon>
        <taxon>Phyllobacteriaceae</taxon>
        <taxon>Phyllobacterium</taxon>
    </lineage>
</organism>
<dbReference type="AlphaFoldDB" id="A0A368YBV1"/>
<reference evidence="1 2" key="1">
    <citation type="submission" date="2018-07" db="EMBL/GenBank/DDBJ databases">
        <title>Genomic Encyclopedia of Type Strains, Phase III (KMG-III): the genomes of soil and plant-associated and newly described type strains.</title>
        <authorList>
            <person name="Whitman W."/>
        </authorList>
    </citation>
    <scope>NUCLEOTIDE SEQUENCE [LARGE SCALE GENOMIC DNA]</scope>
    <source>
        <strain evidence="1 2">31-25a</strain>
    </source>
</reference>
<dbReference type="Proteomes" id="UP000253324">
    <property type="component" value="Unassembled WGS sequence"/>
</dbReference>
<evidence type="ECO:0000313" key="2">
    <source>
        <dbReference type="Proteomes" id="UP000253324"/>
    </source>
</evidence>
<protein>
    <submittedName>
        <fullName evidence="1">Uncharacterized protein</fullName>
    </submittedName>
</protein>
<dbReference type="EMBL" id="QPJM01000038">
    <property type="protein sequence ID" value="RCW77740.1"/>
    <property type="molecule type" value="Genomic_DNA"/>
</dbReference>
<comment type="caution">
    <text evidence="1">The sequence shown here is derived from an EMBL/GenBank/DDBJ whole genome shotgun (WGS) entry which is preliminary data.</text>
</comment>
<gene>
    <name evidence="1" type="ORF">C7476_1384</name>
</gene>